<comment type="caution">
    <text evidence="1">The sequence shown here is derived from an EMBL/GenBank/DDBJ whole genome shotgun (WGS) entry which is preliminary data.</text>
</comment>
<gene>
    <name evidence="1" type="ORF">SMN809_LOCUS34763</name>
</gene>
<proteinExistence type="predicted"/>
<reference evidence="1" key="1">
    <citation type="submission" date="2021-02" db="EMBL/GenBank/DDBJ databases">
        <authorList>
            <person name="Nowell W R."/>
        </authorList>
    </citation>
    <scope>NUCLEOTIDE SEQUENCE</scope>
</reference>
<evidence type="ECO:0000313" key="1">
    <source>
        <dbReference type="EMBL" id="CAF4497429.1"/>
    </source>
</evidence>
<dbReference type="AlphaFoldDB" id="A0A8S2XGR9"/>
<dbReference type="Proteomes" id="UP000676336">
    <property type="component" value="Unassembled WGS sequence"/>
</dbReference>
<accession>A0A8S2XGR9</accession>
<protein>
    <submittedName>
        <fullName evidence="1">Uncharacterized protein</fullName>
    </submittedName>
</protein>
<organism evidence="1 2">
    <name type="scientific">Rotaria magnacalcarata</name>
    <dbReference type="NCBI Taxonomy" id="392030"/>
    <lineage>
        <taxon>Eukaryota</taxon>
        <taxon>Metazoa</taxon>
        <taxon>Spiralia</taxon>
        <taxon>Gnathifera</taxon>
        <taxon>Rotifera</taxon>
        <taxon>Eurotatoria</taxon>
        <taxon>Bdelloidea</taxon>
        <taxon>Philodinida</taxon>
        <taxon>Philodinidae</taxon>
        <taxon>Rotaria</taxon>
    </lineage>
</organism>
<sequence>VNNDIDVINRKAEDDLELQLEDLKKEEEHPNTQELKEMLSLYDLGSSLDDKHPMNSMIITDLPQSK</sequence>
<feature type="non-terminal residue" evidence="1">
    <location>
        <position position="66"/>
    </location>
</feature>
<name>A0A8S2XGR9_9BILA</name>
<dbReference type="EMBL" id="CAJOBI010080706">
    <property type="protein sequence ID" value="CAF4497429.1"/>
    <property type="molecule type" value="Genomic_DNA"/>
</dbReference>
<evidence type="ECO:0000313" key="2">
    <source>
        <dbReference type="Proteomes" id="UP000676336"/>
    </source>
</evidence>
<feature type="non-terminal residue" evidence="1">
    <location>
        <position position="1"/>
    </location>
</feature>